<accession>A0ABV0BMW2</accession>
<gene>
    <name evidence="1" type="ORF">ABE541_01000</name>
</gene>
<proteinExistence type="predicted"/>
<dbReference type="RefSeq" id="WP_346580357.1">
    <property type="nucleotide sequence ID" value="NZ_JBDJLH010000006.1"/>
</dbReference>
<reference evidence="1 2" key="1">
    <citation type="submission" date="2024-04" db="EMBL/GenBank/DDBJ databases">
        <title>WGS of bacteria from Torrens River.</title>
        <authorList>
            <person name="Wyrsch E.R."/>
            <person name="Drigo B."/>
        </authorList>
    </citation>
    <scope>NUCLEOTIDE SEQUENCE [LARGE SCALE GENOMIC DNA]</scope>
    <source>
        <strain evidence="1 2">TWI391</strain>
    </source>
</reference>
<evidence type="ECO:0000313" key="1">
    <source>
        <dbReference type="EMBL" id="MEN5375829.1"/>
    </source>
</evidence>
<protein>
    <submittedName>
        <fullName evidence="1">Uncharacterized protein</fullName>
    </submittedName>
</protein>
<organism evidence="1 2">
    <name type="scientific">Sphingobacterium kitahiroshimense</name>
    <dbReference type="NCBI Taxonomy" id="470446"/>
    <lineage>
        <taxon>Bacteria</taxon>
        <taxon>Pseudomonadati</taxon>
        <taxon>Bacteroidota</taxon>
        <taxon>Sphingobacteriia</taxon>
        <taxon>Sphingobacteriales</taxon>
        <taxon>Sphingobacteriaceae</taxon>
        <taxon>Sphingobacterium</taxon>
    </lineage>
</organism>
<sequence>MKEEKDQIKIFKHVMQCITFEYRGYSIDRIAITIVNYIVLKNFRLPWISIRDIFLAVSFKAFGDRKVNALMTFPSEYSSRVDYLEIWDFVKNQVEDKDSHFISYPKVFSINIRHYARVYRIVKRIKYLRFSQKRDLWVSLVMFLNAIDNAERNLKIRPRKYVSFYSCQWAENLLTQFFKKRNIPTYNLQHGIFSFQDRNFAEYSINCIINSDYQIVWGELSKNELNLRKAGSVLIGGYPRKTNFTSLKKPVAKNCYVFLSKKNFDSENKKLLSILSIVNTKNGNDYNFYIKLHPSLNYLKYEKIVQSDNFSSRFRLLENGLSVDEILKRGGIDFCISVNTTTYYECYVNGIVSLRYEADSFHKFYSIANDSFMNAIQLEALIKRVYDFSPIYFDTKKISQNLNYVMGYDINNYASILNEQSRLENISNGLN</sequence>
<dbReference type="EMBL" id="JBDJNQ010000001">
    <property type="protein sequence ID" value="MEN5375829.1"/>
    <property type="molecule type" value="Genomic_DNA"/>
</dbReference>
<dbReference type="Proteomes" id="UP001409291">
    <property type="component" value="Unassembled WGS sequence"/>
</dbReference>
<comment type="caution">
    <text evidence="1">The sequence shown here is derived from an EMBL/GenBank/DDBJ whole genome shotgun (WGS) entry which is preliminary data.</text>
</comment>
<evidence type="ECO:0000313" key="2">
    <source>
        <dbReference type="Proteomes" id="UP001409291"/>
    </source>
</evidence>
<name>A0ABV0BMW2_9SPHI</name>
<keyword evidence="2" id="KW-1185">Reference proteome</keyword>